<evidence type="ECO:0000256" key="3">
    <source>
        <dbReference type="ARBA" id="ARBA00023274"/>
    </source>
</evidence>
<name>A0AAN7TEZ5_9PEZI</name>
<evidence type="ECO:0000313" key="7">
    <source>
        <dbReference type="Proteomes" id="UP001310890"/>
    </source>
</evidence>
<proteinExistence type="inferred from homology"/>
<evidence type="ECO:0000256" key="5">
    <source>
        <dbReference type="SAM" id="MobiDB-lite"/>
    </source>
</evidence>
<dbReference type="PANTHER" id="PTHR12059">
    <property type="entry name" value="RIBOSOMAL PROTEIN L23-RELATED"/>
    <property type="match status" value="1"/>
</dbReference>
<keyword evidence="3" id="KW-0687">Ribonucleoprotein</keyword>
<organism evidence="6 7">
    <name type="scientific">Meristemomyces frigidus</name>
    <dbReference type="NCBI Taxonomy" id="1508187"/>
    <lineage>
        <taxon>Eukaryota</taxon>
        <taxon>Fungi</taxon>
        <taxon>Dikarya</taxon>
        <taxon>Ascomycota</taxon>
        <taxon>Pezizomycotina</taxon>
        <taxon>Dothideomycetes</taxon>
        <taxon>Dothideomycetidae</taxon>
        <taxon>Mycosphaerellales</taxon>
        <taxon>Teratosphaeriaceae</taxon>
        <taxon>Meristemomyces</taxon>
    </lineage>
</organism>
<dbReference type="Gene3D" id="3.30.70.330">
    <property type="match status" value="1"/>
</dbReference>
<comment type="similarity">
    <text evidence="1">Belongs to the universal ribosomal protein uL23 family.</text>
</comment>
<feature type="region of interest" description="Disordered" evidence="5">
    <location>
        <begin position="128"/>
        <end position="186"/>
    </location>
</feature>
<gene>
    <name evidence="6" type="ORF">LTR62_003927</name>
</gene>
<feature type="compositionally biased region" description="Basic and acidic residues" evidence="5">
    <location>
        <begin position="146"/>
        <end position="177"/>
    </location>
</feature>
<evidence type="ECO:0000256" key="1">
    <source>
        <dbReference type="ARBA" id="ARBA00006700"/>
    </source>
</evidence>
<protein>
    <recommendedName>
        <fullName evidence="4">Large ribosomal subunit protein uL23m</fullName>
    </recommendedName>
</protein>
<dbReference type="InterPro" id="IPR012678">
    <property type="entry name" value="Ribosomal_uL23/eL15/eS24_sf"/>
</dbReference>
<keyword evidence="2" id="KW-0689">Ribosomal protein</keyword>
<dbReference type="InterPro" id="IPR012677">
    <property type="entry name" value="Nucleotide-bd_a/b_plait_sf"/>
</dbReference>
<evidence type="ECO:0000256" key="4">
    <source>
        <dbReference type="ARBA" id="ARBA00039977"/>
    </source>
</evidence>
<dbReference type="AlphaFoldDB" id="A0AAN7TEZ5"/>
<dbReference type="GO" id="GO:0003735">
    <property type="term" value="F:structural constituent of ribosome"/>
    <property type="evidence" value="ECO:0007669"/>
    <property type="project" value="InterPro"/>
</dbReference>
<dbReference type="SUPFAM" id="SSF54189">
    <property type="entry name" value="Ribosomal proteins S24e, L23 and L15e"/>
    <property type="match status" value="1"/>
</dbReference>
<dbReference type="InterPro" id="IPR013025">
    <property type="entry name" value="Ribosomal_uL23-like"/>
</dbReference>
<reference evidence="6" key="1">
    <citation type="submission" date="2023-08" db="EMBL/GenBank/DDBJ databases">
        <title>Black Yeasts Isolated from many extreme environments.</title>
        <authorList>
            <person name="Coleine C."/>
            <person name="Stajich J.E."/>
            <person name="Selbmann L."/>
        </authorList>
    </citation>
    <scope>NUCLEOTIDE SEQUENCE</scope>
    <source>
        <strain evidence="6">CCFEE 5401</strain>
    </source>
</reference>
<dbReference type="EMBL" id="JAVRRL010000029">
    <property type="protein sequence ID" value="KAK5112612.1"/>
    <property type="molecule type" value="Genomic_DNA"/>
</dbReference>
<dbReference type="GO" id="GO:0005762">
    <property type="term" value="C:mitochondrial large ribosomal subunit"/>
    <property type="evidence" value="ECO:0007669"/>
    <property type="project" value="TreeGrafter"/>
</dbReference>
<evidence type="ECO:0000313" key="6">
    <source>
        <dbReference type="EMBL" id="KAK5112612.1"/>
    </source>
</evidence>
<dbReference type="GO" id="GO:0032543">
    <property type="term" value="P:mitochondrial translation"/>
    <property type="evidence" value="ECO:0007669"/>
    <property type="project" value="TreeGrafter"/>
</dbReference>
<dbReference type="PANTHER" id="PTHR12059:SF5">
    <property type="entry name" value="LARGE RIBOSOMAL SUBUNIT PROTEIN UL23M"/>
    <property type="match status" value="1"/>
</dbReference>
<accession>A0AAN7TEZ5</accession>
<dbReference type="Proteomes" id="UP001310890">
    <property type="component" value="Unassembled WGS sequence"/>
</dbReference>
<evidence type="ECO:0000256" key="2">
    <source>
        <dbReference type="ARBA" id="ARBA00022980"/>
    </source>
</evidence>
<sequence>MAAPAPFRLGLKEIYLPNFTLTLKRTPSQPATSATFLVPLWFSKLDLRDYLHNAYQLRISPAIRSYISQSKIRQGQTNNPSRPQYKRWHRPRATKRMTVEMEQPFVWPEAPKGNALKDWNPAESKMGTMEQEEMQERMGGASDARAVGETRRKAMREQAKALLEGRQRWRPGMDGEKGVGFLGGGR</sequence>
<comment type="caution">
    <text evidence="6">The sequence shown here is derived from an EMBL/GenBank/DDBJ whole genome shotgun (WGS) entry which is preliminary data.</text>
</comment>